<feature type="domain" description="MULE transposase" evidence="6">
    <location>
        <begin position="121"/>
        <end position="189"/>
    </location>
</feature>
<evidence type="ECO:0008006" key="9">
    <source>
        <dbReference type="Google" id="ProtNLM"/>
    </source>
</evidence>
<keyword evidence="2" id="KW-0863">Zinc-finger</keyword>
<keyword evidence="4" id="KW-1133">Transmembrane helix</keyword>
<evidence type="ECO:0000313" key="7">
    <source>
        <dbReference type="EMBL" id="KAL0879890.1"/>
    </source>
</evidence>
<organism evidence="7 8">
    <name type="scientific">Loxostege sticticalis</name>
    <name type="common">Beet webworm moth</name>
    <dbReference type="NCBI Taxonomy" id="481309"/>
    <lineage>
        <taxon>Eukaryota</taxon>
        <taxon>Metazoa</taxon>
        <taxon>Ecdysozoa</taxon>
        <taxon>Arthropoda</taxon>
        <taxon>Hexapoda</taxon>
        <taxon>Insecta</taxon>
        <taxon>Pterygota</taxon>
        <taxon>Neoptera</taxon>
        <taxon>Endopterygota</taxon>
        <taxon>Lepidoptera</taxon>
        <taxon>Glossata</taxon>
        <taxon>Ditrysia</taxon>
        <taxon>Pyraloidea</taxon>
        <taxon>Crambidae</taxon>
        <taxon>Pyraustinae</taxon>
        <taxon>Loxostege</taxon>
    </lineage>
</organism>
<evidence type="ECO:0000313" key="8">
    <source>
        <dbReference type="Proteomes" id="UP001549920"/>
    </source>
</evidence>
<dbReference type="Gene3D" id="2.20.25.240">
    <property type="match status" value="1"/>
</dbReference>
<dbReference type="Proteomes" id="UP001549920">
    <property type="component" value="Unassembled WGS sequence"/>
</dbReference>
<feature type="domain" description="FLYWCH-type" evidence="5">
    <location>
        <begin position="16"/>
        <end position="53"/>
    </location>
</feature>
<keyword evidence="4" id="KW-0472">Membrane</keyword>
<keyword evidence="4" id="KW-0812">Transmembrane</keyword>
<keyword evidence="3" id="KW-0862">Zinc</keyword>
<evidence type="ECO:0000256" key="2">
    <source>
        <dbReference type="ARBA" id="ARBA00022771"/>
    </source>
</evidence>
<proteinExistence type="predicted"/>
<name>A0ABR3HTK0_LOXSC</name>
<dbReference type="InterPro" id="IPR007588">
    <property type="entry name" value="Znf_FLYWCH"/>
</dbReference>
<keyword evidence="8" id="KW-1185">Reference proteome</keyword>
<evidence type="ECO:0000256" key="4">
    <source>
        <dbReference type="SAM" id="Phobius"/>
    </source>
</evidence>
<reference evidence="7 8" key="1">
    <citation type="submission" date="2024-06" db="EMBL/GenBank/DDBJ databases">
        <title>A chromosome-level genome assembly of beet webworm, Loxostege sticticalis.</title>
        <authorList>
            <person name="Zhang Y."/>
        </authorList>
    </citation>
    <scope>NUCLEOTIDE SEQUENCE [LARGE SCALE GENOMIC DNA]</scope>
    <source>
        <strain evidence="7">AQ026</strain>
        <tissue evidence="7">Whole body</tissue>
    </source>
</reference>
<evidence type="ECO:0000259" key="5">
    <source>
        <dbReference type="Pfam" id="PF04500"/>
    </source>
</evidence>
<dbReference type="Pfam" id="PF10551">
    <property type="entry name" value="MULE"/>
    <property type="match status" value="1"/>
</dbReference>
<accession>A0ABR3HTK0</accession>
<feature type="transmembrane region" description="Helical" evidence="4">
    <location>
        <begin position="175"/>
        <end position="193"/>
    </location>
</feature>
<dbReference type="EMBL" id="JBEUOH010000013">
    <property type="protein sequence ID" value="KAL0879890.1"/>
    <property type="molecule type" value="Genomic_DNA"/>
</dbReference>
<dbReference type="InterPro" id="IPR018289">
    <property type="entry name" value="MULE_transposase_dom"/>
</dbReference>
<dbReference type="Pfam" id="PF04500">
    <property type="entry name" value="FLYWCH"/>
    <property type="match status" value="1"/>
</dbReference>
<gene>
    <name evidence="7" type="ORF">ABMA27_002416</name>
</gene>
<evidence type="ECO:0000256" key="1">
    <source>
        <dbReference type="ARBA" id="ARBA00022723"/>
    </source>
</evidence>
<evidence type="ECO:0000256" key="3">
    <source>
        <dbReference type="ARBA" id="ARBA00022833"/>
    </source>
</evidence>
<evidence type="ECO:0000259" key="6">
    <source>
        <dbReference type="Pfam" id="PF10551"/>
    </source>
</evidence>
<sequence length="250" mass="29337">MEDLPSTSKDDAFKIIPSQRGGYILMRNGYRYTLRRINLNGHKVWRCVNRKICTKIPKYDNIKKTLYKHRHKQLQTTKTRFTKLKSIVVPGKFKPFLLADFLEKKCRILLFATPEAKETLRQAKHVFLCYALLPDKKHHTYTVLFELIKSQIPEFAPETFTTDYEVSAMTAITTVFPNAILLGCLFHFIRALWRKADQLTIKKSKIMRAHVKRCIALAFLPKEYVQDGWLYVPGIRIGCTYEPRNKHVSW</sequence>
<keyword evidence="1" id="KW-0479">Metal-binding</keyword>
<protein>
    <recommendedName>
        <fullName evidence="9">MULE transposase domain-containing protein</fullName>
    </recommendedName>
</protein>
<comment type="caution">
    <text evidence="7">The sequence shown here is derived from an EMBL/GenBank/DDBJ whole genome shotgun (WGS) entry which is preliminary data.</text>
</comment>